<feature type="chain" id="PRO_5002779850" evidence="1">
    <location>
        <begin position="20"/>
        <end position="155"/>
    </location>
</feature>
<dbReference type="InterPro" id="IPR013740">
    <property type="entry name" value="Redoxin"/>
</dbReference>
<dbReference type="CDD" id="cd02966">
    <property type="entry name" value="TlpA_like_family"/>
    <property type="match status" value="1"/>
</dbReference>
<dbReference type="PANTHER" id="PTHR42852:SF17">
    <property type="entry name" value="THIOREDOXIN-LIKE PROTEIN HI_1115"/>
    <property type="match status" value="1"/>
</dbReference>
<name>B2KE85_ELUMP</name>
<dbReference type="STRING" id="445932.Emin_1281"/>
<accession>B2KE85</accession>
<dbReference type="GO" id="GO:0016491">
    <property type="term" value="F:oxidoreductase activity"/>
    <property type="evidence" value="ECO:0007669"/>
    <property type="project" value="InterPro"/>
</dbReference>
<sequence>MKKKLLVLALALAFVGACSFTGPKVAFNLPNINGTQFDSAVNAKKQPVFLAFMATYCGYCKMSVPMIVELQNNFGSKGLKVVGVFSDGSADGPAAYAKEFGINYDVLYQGGQLAQEAKVNGVPHFVLLNKNHQIVRVWSGYSPDHNFAEEIQKVL</sequence>
<keyword evidence="4" id="KW-1185">Reference proteome</keyword>
<keyword evidence="1" id="KW-0732">Signal</keyword>
<dbReference type="Proteomes" id="UP000001029">
    <property type="component" value="Chromosome"/>
</dbReference>
<dbReference type="KEGG" id="emi:Emin_1281"/>
<dbReference type="AlphaFoldDB" id="B2KE85"/>
<feature type="domain" description="Thioredoxin" evidence="2">
    <location>
        <begin position="18"/>
        <end position="155"/>
    </location>
</feature>
<dbReference type="OrthoDB" id="9796554at2"/>
<feature type="signal peptide" evidence="1">
    <location>
        <begin position="1"/>
        <end position="19"/>
    </location>
</feature>
<proteinExistence type="predicted"/>
<organism evidence="3 4">
    <name type="scientific">Elusimicrobium minutum (strain Pei191)</name>
    <dbReference type="NCBI Taxonomy" id="445932"/>
    <lineage>
        <taxon>Bacteria</taxon>
        <taxon>Pseudomonadati</taxon>
        <taxon>Elusimicrobiota</taxon>
        <taxon>Elusimicrobia</taxon>
        <taxon>Elusimicrobiales</taxon>
        <taxon>Elusimicrobiaceae</taxon>
        <taxon>Elusimicrobium</taxon>
    </lineage>
</organism>
<dbReference type="Gene3D" id="3.40.30.10">
    <property type="entry name" value="Glutaredoxin"/>
    <property type="match status" value="1"/>
</dbReference>
<dbReference type="InterPro" id="IPR050553">
    <property type="entry name" value="Thioredoxin_ResA/DsbE_sf"/>
</dbReference>
<dbReference type="EMBL" id="CP001055">
    <property type="protein sequence ID" value="ACC98831.1"/>
    <property type="molecule type" value="Genomic_DNA"/>
</dbReference>
<reference evidence="3 4" key="1">
    <citation type="journal article" date="2009" name="Appl. Environ. Microbiol.">
        <title>Genomic analysis of 'Elusimicrobium minutum,' the first cultivated representative of the phylum 'Elusimicrobia' (formerly termite group 1).</title>
        <authorList>
            <person name="Herlemann D.P.R."/>
            <person name="Geissinger O."/>
            <person name="Ikeda-Ohtsubo W."/>
            <person name="Kunin V."/>
            <person name="Sun H."/>
            <person name="Lapidus A."/>
            <person name="Hugenholtz P."/>
            <person name="Brune A."/>
        </authorList>
    </citation>
    <scope>NUCLEOTIDE SEQUENCE [LARGE SCALE GENOMIC DNA]</scope>
    <source>
        <strain evidence="3 4">Pei191</strain>
    </source>
</reference>
<dbReference type="InterPro" id="IPR036249">
    <property type="entry name" value="Thioredoxin-like_sf"/>
</dbReference>
<evidence type="ECO:0000256" key="1">
    <source>
        <dbReference type="SAM" id="SignalP"/>
    </source>
</evidence>
<dbReference type="Pfam" id="PF08534">
    <property type="entry name" value="Redoxin"/>
    <property type="match status" value="1"/>
</dbReference>
<dbReference type="SUPFAM" id="SSF52833">
    <property type="entry name" value="Thioredoxin-like"/>
    <property type="match status" value="1"/>
</dbReference>
<dbReference type="PANTHER" id="PTHR42852">
    <property type="entry name" value="THIOL:DISULFIDE INTERCHANGE PROTEIN DSBE"/>
    <property type="match status" value="1"/>
</dbReference>
<dbReference type="PROSITE" id="PS51257">
    <property type="entry name" value="PROKAR_LIPOPROTEIN"/>
    <property type="match status" value="1"/>
</dbReference>
<dbReference type="HOGENOM" id="CLU_042529_11_2_0"/>
<protein>
    <submittedName>
        <fullName evidence="3">Redoxin domain protein</fullName>
    </submittedName>
</protein>
<dbReference type="PROSITE" id="PS51352">
    <property type="entry name" value="THIOREDOXIN_2"/>
    <property type="match status" value="1"/>
</dbReference>
<gene>
    <name evidence="3" type="ordered locus">Emin_1281</name>
</gene>
<evidence type="ECO:0000313" key="3">
    <source>
        <dbReference type="EMBL" id="ACC98831.1"/>
    </source>
</evidence>
<evidence type="ECO:0000313" key="4">
    <source>
        <dbReference type="Proteomes" id="UP000001029"/>
    </source>
</evidence>
<dbReference type="RefSeq" id="WP_012415446.1">
    <property type="nucleotide sequence ID" value="NC_010644.1"/>
</dbReference>
<evidence type="ECO:0000259" key="2">
    <source>
        <dbReference type="PROSITE" id="PS51352"/>
    </source>
</evidence>
<dbReference type="InterPro" id="IPR013766">
    <property type="entry name" value="Thioredoxin_domain"/>
</dbReference>